<organism evidence="5 6">
    <name type="scientific">Herbaspirillum aquaticum</name>
    <dbReference type="NCBI Taxonomy" id="568783"/>
    <lineage>
        <taxon>Bacteria</taxon>
        <taxon>Pseudomonadati</taxon>
        <taxon>Pseudomonadota</taxon>
        <taxon>Betaproteobacteria</taxon>
        <taxon>Burkholderiales</taxon>
        <taxon>Oxalobacteraceae</taxon>
        <taxon>Herbaspirillum</taxon>
    </lineage>
</organism>
<dbReference type="CDD" id="cd06342">
    <property type="entry name" value="PBP1_ABC_LIVBP-like"/>
    <property type="match status" value="1"/>
</dbReference>
<reference evidence="5 6" key="1">
    <citation type="journal article" date="2010" name="Int. J. Syst. Evol. Microbiol.">
        <title>Reclassification of Herbaspirillum putei as a later heterotypic synonym of Herbaspirillum huttiense, with the description of H. huttiense subsp. huttiense subsp. nov. and H. huttiense subsp. putei subsp. nov., comb. nov., and description of Herbaspirillum aquaticum sp. nov.</title>
        <authorList>
            <person name="Dobritsa A.P."/>
            <person name="Reddy M.C."/>
            <person name="Samadpour M."/>
        </authorList>
    </citation>
    <scope>NUCLEOTIDE SEQUENCE [LARGE SCALE GENOMIC DNA]</scope>
    <source>
        <strain evidence="5 6">IEH 4430</strain>
    </source>
</reference>
<dbReference type="Proteomes" id="UP000214747">
    <property type="component" value="Unassembled WGS sequence"/>
</dbReference>
<evidence type="ECO:0000256" key="3">
    <source>
        <dbReference type="SAM" id="SignalP"/>
    </source>
</evidence>
<evidence type="ECO:0000313" key="6">
    <source>
        <dbReference type="Proteomes" id="UP000214747"/>
    </source>
</evidence>
<dbReference type="RefSeq" id="WP_088757359.1">
    <property type="nucleotide sequence ID" value="NZ_JARJFG010000060.1"/>
</dbReference>
<keyword evidence="6" id="KW-1185">Reference proteome</keyword>
<feature type="signal peptide" evidence="3">
    <location>
        <begin position="1"/>
        <end position="24"/>
    </location>
</feature>
<accession>A0A225SM43</accession>
<feature type="chain" id="PRO_5013008209" evidence="3">
    <location>
        <begin position="25"/>
        <end position="378"/>
    </location>
</feature>
<dbReference type="Gene3D" id="3.40.50.2300">
    <property type="match status" value="2"/>
</dbReference>
<gene>
    <name evidence="5" type="ORF">CEJ45_22980</name>
</gene>
<dbReference type="PANTHER" id="PTHR47151">
    <property type="entry name" value="LEU/ILE/VAL-BINDING ABC TRANSPORTER SUBUNIT"/>
    <property type="match status" value="1"/>
</dbReference>
<evidence type="ECO:0000256" key="2">
    <source>
        <dbReference type="ARBA" id="ARBA00022729"/>
    </source>
</evidence>
<comment type="similarity">
    <text evidence="1">Belongs to the leucine-binding protein family.</text>
</comment>
<dbReference type="AlphaFoldDB" id="A0A225SM43"/>
<dbReference type="PANTHER" id="PTHR47151:SF2">
    <property type="entry name" value="AMINO ACID BINDING PROTEIN"/>
    <property type="match status" value="1"/>
</dbReference>
<dbReference type="EMBL" id="NJGV01000030">
    <property type="protein sequence ID" value="OWY32045.1"/>
    <property type="molecule type" value="Genomic_DNA"/>
</dbReference>
<name>A0A225SM43_9BURK</name>
<keyword evidence="2 3" id="KW-0732">Signal</keyword>
<protein>
    <submittedName>
        <fullName evidence="5">Branched chain amino acid ABC transporter substrate-binding protein</fullName>
    </submittedName>
</protein>
<comment type="caution">
    <text evidence="5">The sequence shown here is derived from an EMBL/GenBank/DDBJ whole genome shotgun (WGS) entry which is preliminary data.</text>
</comment>
<dbReference type="InterPro" id="IPR028081">
    <property type="entry name" value="Leu-bd"/>
</dbReference>
<evidence type="ECO:0000256" key="1">
    <source>
        <dbReference type="ARBA" id="ARBA00010062"/>
    </source>
</evidence>
<dbReference type="SUPFAM" id="SSF53822">
    <property type="entry name" value="Periplasmic binding protein-like I"/>
    <property type="match status" value="1"/>
</dbReference>
<evidence type="ECO:0000259" key="4">
    <source>
        <dbReference type="Pfam" id="PF13458"/>
    </source>
</evidence>
<evidence type="ECO:0000313" key="5">
    <source>
        <dbReference type="EMBL" id="OWY32045.1"/>
    </source>
</evidence>
<dbReference type="InterPro" id="IPR028082">
    <property type="entry name" value="Peripla_BP_I"/>
</dbReference>
<dbReference type="Pfam" id="PF13458">
    <property type="entry name" value="Peripla_BP_6"/>
    <property type="match status" value="1"/>
</dbReference>
<sequence length="378" mass="40086">MFKRVSGLNIIAASLALIPAFAMAQETQVVKIGFSSPLTGPQASAGKDNQGGLMMAVERLNAQPITVGGKKIKFEVIAEDDQADPKQGVAVAQKLADQGVKAIVGPYNSGVTIPASRVYNDAGIVVATVASNPKITQQGFATLFRVAASDSQLGGKMALYAAKELKLKRVAVIDDRTAYGQGLAEEFAKVAKANGIEVISKDFTNDKATDFTAILTSIKGKKPDAVFLGGYAPQGGPIKRQMKQLGIDVPLMGGDGICSPEMGRLGGDAIGETVYCTQGGTMLDKAKDGKVFADDYQKKFSRPAETYAVSFYDGMMLIAQAMKQSNSVEPKTFGPALAKISYKGVAGQYDFDENHDLKQSPVTVYRFKDGLPVPLTSY</sequence>
<feature type="domain" description="Leucine-binding protein" evidence="4">
    <location>
        <begin position="30"/>
        <end position="369"/>
    </location>
</feature>
<proteinExistence type="inferred from homology"/>